<protein>
    <recommendedName>
        <fullName evidence="5">Sepiapterin reductase</fullName>
        <ecNumber evidence="4">1.1.1.153</ecNumber>
    </recommendedName>
</protein>
<dbReference type="InterPro" id="IPR051721">
    <property type="entry name" value="Biopterin_syn/organic_redct"/>
</dbReference>
<reference evidence="10" key="1">
    <citation type="submission" date="2020-05" db="UniProtKB">
        <authorList>
            <consortium name="EnsemblMetazoa"/>
        </authorList>
    </citation>
    <scope>IDENTIFICATION</scope>
    <source>
        <strain evidence="10">FUMOZ</strain>
    </source>
</reference>
<dbReference type="VEuPathDB" id="VectorBase:AFUN2_009472"/>
<dbReference type="GO" id="GO:0006729">
    <property type="term" value="P:tetrahydrobiopterin biosynthetic process"/>
    <property type="evidence" value="ECO:0007669"/>
    <property type="project" value="InterPro"/>
</dbReference>
<dbReference type="NCBIfam" id="TIGR01500">
    <property type="entry name" value="sepiapter_red"/>
    <property type="match status" value="1"/>
</dbReference>
<evidence type="ECO:0000256" key="7">
    <source>
        <dbReference type="ARBA" id="ARBA00022857"/>
    </source>
</evidence>
<evidence type="ECO:0000256" key="4">
    <source>
        <dbReference type="ARBA" id="ARBA00013075"/>
    </source>
</evidence>
<proteinExistence type="inferred from homology"/>
<dbReference type="STRING" id="62324.A0A4Y0AV78"/>
<dbReference type="VEuPathDB" id="VectorBase:AFUN2_000599"/>
<evidence type="ECO:0000256" key="8">
    <source>
        <dbReference type="ARBA" id="ARBA00023002"/>
    </source>
</evidence>
<dbReference type="Pfam" id="PF00106">
    <property type="entry name" value="adh_short"/>
    <property type="match status" value="1"/>
</dbReference>
<comment type="subcellular location">
    <subcellularLocation>
        <location evidence="1">Cytoplasm</location>
    </subcellularLocation>
</comment>
<dbReference type="VEuPathDB" id="VectorBase:AFUN004966"/>
<evidence type="ECO:0000313" key="10">
    <source>
        <dbReference type="EnsemblMetazoa" id="AFUN004966-PB"/>
    </source>
</evidence>
<evidence type="ECO:0000256" key="3">
    <source>
        <dbReference type="ARBA" id="ARBA00011738"/>
    </source>
</evidence>
<comment type="subunit">
    <text evidence="3">Homodimer.</text>
</comment>
<keyword evidence="8" id="KW-0560">Oxidoreductase</keyword>
<evidence type="ECO:0000256" key="1">
    <source>
        <dbReference type="ARBA" id="ARBA00004496"/>
    </source>
</evidence>
<dbReference type="FunFam" id="3.40.50.720:FF:000259">
    <property type="entry name" value="Sepiapterin reductase"/>
    <property type="match status" value="1"/>
</dbReference>
<dbReference type="InterPro" id="IPR006393">
    <property type="entry name" value="Sepiapterin_red"/>
</dbReference>
<dbReference type="InterPro" id="IPR002347">
    <property type="entry name" value="SDR_fam"/>
</dbReference>
<name>A0A4Y0AV78_ANOFN</name>
<comment type="similarity">
    <text evidence="2">Belongs to the sepiapterin reductase family.</text>
</comment>
<dbReference type="SUPFAM" id="SSF51735">
    <property type="entry name" value="NAD(P)-binding Rossmann-fold domains"/>
    <property type="match status" value="1"/>
</dbReference>
<feature type="region of interest" description="Disordered" evidence="9">
    <location>
        <begin position="164"/>
        <end position="186"/>
    </location>
</feature>
<dbReference type="InterPro" id="IPR036291">
    <property type="entry name" value="NAD(P)-bd_dom_sf"/>
</dbReference>
<evidence type="ECO:0000256" key="6">
    <source>
        <dbReference type="ARBA" id="ARBA00022490"/>
    </source>
</evidence>
<dbReference type="EC" id="1.1.1.153" evidence="4"/>
<sequence length="494" mass="54452">MNFADPWVTQDNIAGESFSNSNSTAISEHIPPANAAVPADTATTIVAIASLEFEDNFIPQQPPLNPREPQDNRLPDSDNYLAALEKRLHRLKNHPSVLQQLAERREACMQSLLGGTVALRTDADLELEEPVNSNELLRFIRPEQALSQAEVVQLVQHDQLQLEAEEHEETREGEESGTESSTSRKLVRHTGLGRNCCFDRFCIINKNTPKRITLLPNMSSSTTPTTTTPATAMNLEQVAYFLVTGASRGIGAKMAIETARKFKPGSVIVLLARSASGLESTRSEILAVNPHVTVVTSSVDLATASKELLNEILDKSLGKQPTGQFGLACVIHNVGTVGNVERKAIDMDDRTEWEQYFGTNVFNVAVLNSCFLRKFQTVASKLVINITSKACLLPFQSMTYYCAGKAAREMYFRVLAEEEAAAGVTVLNYSPGPVDTDMTVDLQANSNAPEIRDYFKNLRDTTTILTTEQTTAKFLHILQNGLFKSGDHVDYYDH</sequence>
<dbReference type="InterPro" id="IPR028039">
    <property type="entry name" value="CCDC32"/>
</dbReference>
<dbReference type="GO" id="GO:0005737">
    <property type="term" value="C:cytoplasm"/>
    <property type="evidence" value="ECO:0007669"/>
    <property type="project" value="UniProtKB-SubCell"/>
</dbReference>
<dbReference type="PANTHER" id="PTHR44085:SF2">
    <property type="entry name" value="SEPIAPTERIN REDUCTASE"/>
    <property type="match status" value="1"/>
</dbReference>
<keyword evidence="6" id="KW-0963">Cytoplasm</keyword>
<keyword evidence="7" id="KW-0521">NADP</keyword>
<evidence type="ECO:0000256" key="2">
    <source>
        <dbReference type="ARBA" id="ARBA00010483"/>
    </source>
</evidence>
<accession>A0A4Y0AV78</accession>
<organism evidence="10">
    <name type="scientific">Anopheles funestus</name>
    <name type="common">African malaria mosquito</name>
    <dbReference type="NCBI Taxonomy" id="62324"/>
    <lineage>
        <taxon>Eukaryota</taxon>
        <taxon>Metazoa</taxon>
        <taxon>Ecdysozoa</taxon>
        <taxon>Arthropoda</taxon>
        <taxon>Hexapoda</taxon>
        <taxon>Insecta</taxon>
        <taxon>Pterygota</taxon>
        <taxon>Neoptera</taxon>
        <taxon>Endopterygota</taxon>
        <taxon>Diptera</taxon>
        <taxon>Nematocera</taxon>
        <taxon>Culicoidea</taxon>
        <taxon>Culicidae</taxon>
        <taxon>Anophelinae</taxon>
        <taxon>Anopheles</taxon>
    </lineage>
</organism>
<evidence type="ECO:0000256" key="9">
    <source>
        <dbReference type="SAM" id="MobiDB-lite"/>
    </source>
</evidence>
<dbReference type="Gene3D" id="3.40.50.720">
    <property type="entry name" value="NAD(P)-binding Rossmann-like Domain"/>
    <property type="match status" value="1"/>
</dbReference>
<evidence type="ECO:0000256" key="5">
    <source>
        <dbReference type="ARBA" id="ARBA00019170"/>
    </source>
</evidence>
<dbReference type="PANTHER" id="PTHR44085">
    <property type="entry name" value="SEPIAPTERIN REDUCTASE"/>
    <property type="match status" value="1"/>
</dbReference>
<dbReference type="AlphaFoldDB" id="A0A4Y0AV78"/>
<dbReference type="Pfam" id="PF14989">
    <property type="entry name" value="CCDC32"/>
    <property type="match status" value="1"/>
</dbReference>
<dbReference type="PRINTS" id="PR00081">
    <property type="entry name" value="GDHRDH"/>
</dbReference>
<dbReference type="EnsemblMetazoa" id="AFUN004966-RB">
    <property type="protein sequence ID" value="AFUN004966-PB"/>
    <property type="gene ID" value="AFUN004966"/>
</dbReference>
<dbReference type="GO" id="GO:0004757">
    <property type="term" value="F:sepiapterin reductase (NADP+) activity"/>
    <property type="evidence" value="ECO:0007669"/>
    <property type="project" value="UniProtKB-EC"/>
</dbReference>